<dbReference type="EMBL" id="JBHLYR010000011">
    <property type="protein sequence ID" value="MFB9991044.1"/>
    <property type="molecule type" value="Genomic_DNA"/>
</dbReference>
<dbReference type="Proteomes" id="UP001589733">
    <property type="component" value="Unassembled WGS sequence"/>
</dbReference>
<keyword evidence="4" id="KW-1185">Reference proteome</keyword>
<gene>
    <name evidence="3" type="ORF">ACFFLM_03480</name>
</gene>
<evidence type="ECO:0000259" key="2">
    <source>
        <dbReference type="Pfam" id="PF00561"/>
    </source>
</evidence>
<dbReference type="InterPro" id="IPR029058">
    <property type="entry name" value="AB_hydrolase_fold"/>
</dbReference>
<reference evidence="3 4" key="1">
    <citation type="submission" date="2024-09" db="EMBL/GenBank/DDBJ databases">
        <authorList>
            <person name="Sun Q."/>
            <person name="Mori K."/>
        </authorList>
    </citation>
    <scope>NUCLEOTIDE SEQUENCE [LARGE SCALE GENOMIC DNA]</scope>
    <source>
        <strain evidence="3 4">JCM 13503</strain>
    </source>
</reference>
<dbReference type="RefSeq" id="WP_380005640.1">
    <property type="nucleotide sequence ID" value="NZ_JBHLYR010000011.1"/>
</dbReference>
<dbReference type="PANTHER" id="PTHR43798">
    <property type="entry name" value="MONOACYLGLYCEROL LIPASE"/>
    <property type="match status" value="1"/>
</dbReference>
<feature type="domain" description="AB hydrolase-1" evidence="2">
    <location>
        <begin position="19"/>
        <end position="249"/>
    </location>
</feature>
<dbReference type="Pfam" id="PF00561">
    <property type="entry name" value="Abhydrolase_1"/>
    <property type="match status" value="1"/>
</dbReference>
<dbReference type="InterPro" id="IPR050266">
    <property type="entry name" value="AB_hydrolase_sf"/>
</dbReference>
<evidence type="ECO:0000256" key="1">
    <source>
        <dbReference type="ARBA" id="ARBA00022801"/>
    </source>
</evidence>
<organism evidence="3 4">
    <name type="scientific">Deinococcus oregonensis</name>
    <dbReference type="NCBI Taxonomy" id="1805970"/>
    <lineage>
        <taxon>Bacteria</taxon>
        <taxon>Thermotogati</taxon>
        <taxon>Deinococcota</taxon>
        <taxon>Deinococci</taxon>
        <taxon>Deinococcales</taxon>
        <taxon>Deinococcaceae</taxon>
        <taxon>Deinococcus</taxon>
    </lineage>
</organism>
<dbReference type="InterPro" id="IPR000073">
    <property type="entry name" value="AB_hydrolase_1"/>
</dbReference>
<dbReference type="Gene3D" id="3.40.50.1820">
    <property type="entry name" value="alpha/beta hydrolase"/>
    <property type="match status" value="1"/>
</dbReference>
<dbReference type="PRINTS" id="PR00412">
    <property type="entry name" value="EPOXHYDRLASE"/>
</dbReference>
<keyword evidence="1 3" id="KW-0378">Hydrolase</keyword>
<name>A0ABV6AU66_9DEIO</name>
<sequence>MQINGVQLNMQQTGTEGRPLVMLHGLASNLTAMQPEIDRLSQSFRVIALDSRGHGRSERPAQYSLQDHVDDVLGVMDALSLGTVSLMGSSMGSYIAQGVAAQQPARVSKLVLITPKAKGKTSSVARFLAAHAAELEGKTPEEVQAFLMNGMFAPSTPLAVRLALAAAAQEQAAAGLLLTPEQNLAANRALEGFDFTAALPQITAQTLVISGRFDPLNPVEEGEDIARLIPGARFEVLEHSGHVPSLEEPERLHSLIEDFLKV</sequence>
<dbReference type="GO" id="GO:0016787">
    <property type="term" value="F:hydrolase activity"/>
    <property type="evidence" value="ECO:0007669"/>
    <property type="project" value="UniProtKB-KW"/>
</dbReference>
<dbReference type="PANTHER" id="PTHR43798:SF31">
    <property type="entry name" value="AB HYDROLASE SUPERFAMILY PROTEIN YCLE"/>
    <property type="match status" value="1"/>
</dbReference>
<dbReference type="SUPFAM" id="SSF53474">
    <property type="entry name" value="alpha/beta-Hydrolases"/>
    <property type="match status" value="1"/>
</dbReference>
<dbReference type="InterPro" id="IPR000639">
    <property type="entry name" value="Epox_hydrolase-like"/>
</dbReference>
<evidence type="ECO:0000313" key="3">
    <source>
        <dbReference type="EMBL" id="MFB9991044.1"/>
    </source>
</evidence>
<proteinExistence type="predicted"/>
<protein>
    <submittedName>
        <fullName evidence="3">Alpha/beta fold hydrolase</fullName>
    </submittedName>
</protein>
<comment type="caution">
    <text evidence="3">The sequence shown here is derived from an EMBL/GenBank/DDBJ whole genome shotgun (WGS) entry which is preliminary data.</text>
</comment>
<evidence type="ECO:0000313" key="4">
    <source>
        <dbReference type="Proteomes" id="UP001589733"/>
    </source>
</evidence>
<accession>A0ABV6AU66</accession>
<dbReference type="PRINTS" id="PR00111">
    <property type="entry name" value="ABHYDROLASE"/>
</dbReference>